<evidence type="ECO:0000256" key="9">
    <source>
        <dbReference type="SAM" id="MobiDB-lite"/>
    </source>
</evidence>
<keyword evidence="7 8" id="KW-0238">DNA-binding</keyword>
<reference evidence="11 12" key="1">
    <citation type="submission" date="2024-09" db="EMBL/GenBank/DDBJ databases">
        <authorList>
            <person name="Sun Q."/>
            <person name="Mori K."/>
        </authorList>
    </citation>
    <scope>NUCLEOTIDE SEQUENCE [LARGE SCALE GENOMIC DNA]</scope>
    <source>
        <strain evidence="11 12">NCAIM B.02604</strain>
    </source>
</reference>
<evidence type="ECO:0000256" key="4">
    <source>
        <dbReference type="ARBA" id="ARBA00022741"/>
    </source>
</evidence>
<evidence type="ECO:0000313" key="11">
    <source>
        <dbReference type="EMBL" id="MFC0581069.1"/>
    </source>
</evidence>
<feature type="binding site" evidence="8">
    <location>
        <position position="434"/>
    </location>
    <ligand>
        <name>Zn(2+)</name>
        <dbReference type="ChEBI" id="CHEBI:29105"/>
        <label>1</label>
    </ligand>
</feature>
<proteinExistence type="inferred from homology"/>
<feature type="region of interest" description="Disordered" evidence="9">
    <location>
        <begin position="152"/>
        <end position="171"/>
    </location>
</feature>
<comment type="similarity">
    <text evidence="8">Belongs to the helicase family. PriA subfamily.</text>
</comment>
<evidence type="ECO:0000256" key="6">
    <source>
        <dbReference type="ARBA" id="ARBA00022840"/>
    </source>
</evidence>
<protein>
    <recommendedName>
        <fullName evidence="8">Probable replication restart protein PriA</fullName>
    </recommendedName>
    <alternativeName>
        <fullName evidence="8">Putative ATP-dependent DNA helicase PriA</fullName>
    </alternativeName>
</protein>
<evidence type="ECO:0000259" key="10">
    <source>
        <dbReference type="Pfam" id="PF17764"/>
    </source>
</evidence>
<dbReference type="Gene3D" id="3.40.50.300">
    <property type="entry name" value="P-loop containing nucleotide triphosphate hydrolases"/>
    <property type="match status" value="1"/>
</dbReference>
<feature type="binding site" evidence="8">
    <location>
        <position position="431"/>
    </location>
    <ligand>
        <name>Zn(2+)</name>
        <dbReference type="ChEBI" id="CHEBI:29105"/>
        <label>1</label>
    </ligand>
</feature>
<dbReference type="Pfam" id="PF17764">
    <property type="entry name" value="PriA_3primeBD"/>
    <property type="match status" value="1"/>
</dbReference>
<comment type="subunit">
    <text evidence="8">Component of the replication restart primosome.</text>
</comment>
<dbReference type="InterPro" id="IPR027417">
    <property type="entry name" value="P-loop_NTPase"/>
</dbReference>
<feature type="compositionally biased region" description="Acidic residues" evidence="9">
    <location>
        <begin position="156"/>
        <end position="167"/>
    </location>
</feature>
<accession>A0ABV6P7F8</accession>
<comment type="cofactor">
    <cofactor evidence="8">
        <name>Zn(2+)</name>
        <dbReference type="ChEBI" id="CHEBI:29105"/>
    </cofactor>
    <text evidence="8">Binds 2 zinc ions per subunit.</text>
</comment>
<feature type="domain" description="Primosomal protein N' 3' DNA-binding" evidence="10">
    <location>
        <begin position="45"/>
        <end position="140"/>
    </location>
</feature>
<keyword evidence="5 8" id="KW-0862">Zinc</keyword>
<feature type="binding site" evidence="8">
    <location>
        <position position="462"/>
    </location>
    <ligand>
        <name>Zn(2+)</name>
        <dbReference type="ChEBI" id="CHEBI:29105"/>
        <label>2</label>
    </ligand>
</feature>
<keyword evidence="3 8" id="KW-0479">Metal-binding</keyword>
<comment type="function">
    <text evidence="8">Initiates the restart of stalled replication forks, which reloads the replicative helicase on sites other than the origin of replication. Recognizes and binds to abandoned replication forks and remodels them to uncover a helicase loading site. Promotes assembly of the primosome at these replication forks.</text>
</comment>
<feature type="binding site" evidence="8">
    <location>
        <position position="477"/>
    </location>
    <ligand>
        <name>Zn(2+)</name>
        <dbReference type="ChEBI" id="CHEBI:29105"/>
        <label>1</label>
    </ligand>
</feature>
<dbReference type="Gene3D" id="3.40.1440.60">
    <property type="entry name" value="PriA, 3(prime) DNA-binding domain"/>
    <property type="match status" value="1"/>
</dbReference>
<evidence type="ECO:0000256" key="3">
    <source>
        <dbReference type="ARBA" id="ARBA00022723"/>
    </source>
</evidence>
<evidence type="ECO:0000256" key="1">
    <source>
        <dbReference type="ARBA" id="ARBA00022515"/>
    </source>
</evidence>
<dbReference type="InterPro" id="IPR005259">
    <property type="entry name" value="PriA"/>
</dbReference>
<dbReference type="InterPro" id="IPR041222">
    <property type="entry name" value="PriA_3primeBD"/>
</dbReference>
<evidence type="ECO:0000256" key="2">
    <source>
        <dbReference type="ARBA" id="ARBA00022705"/>
    </source>
</evidence>
<name>A0ABV6P7F8_9MICC</name>
<dbReference type="InterPro" id="IPR042115">
    <property type="entry name" value="PriA_3primeBD_sf"/>
</dbReference>
<feature type="binding site" evidence="8">
    <location>
        <position position="474"/>
    </location>
    <ligand>
        <name>Zn(2+)</name>
        <dbReference type="ChEBI" id="CHEBI:29105"/>
        <label>1</label>
    </ligand>
</feature>
<feature type="binding site" evidence="8">
    <location>
        <position position="465"/>
    </location>
    <ligand>
        <name>Zn(2+)</name>
        <dbReference type="ChEBI" id="CHEBI:29105"/>
        <label>2</label>
    </ligand>
</feature>
<organism evidence="11 12">
    <name type="scientific">Micrococcoides hystricis</name>
    <dbReference type="NCBI Taxonomy" id="1572761"/>
    <lineage>
        <taxon>Bacteria</taxon>
        <taxon>Bacillati</taxon>
        <taxon>Actinomycetota</taxon>
        <taxon>Actinomycetes</taxon>
        <taxon>Micrococcales</taxon>
        <taxon>Micrococcaceae</taxon>
        <taxon>Micrococcoides</taxon>
    </lineage>
</organism>
<dbReference type="EMBL" id="JBHLUB010000001">
    <property type="protein sequence ID" value="MFC0581069.1"/>
    <property type="molecule type" value="Genomic_DNA"/>
</dbReference>
<keyword evidence="2 8" id="KW-0235">DNA replication</keyword>
<comment type="caution">
    <text evidence="8">As this protein does not have any detectable helicase domains, it probably does not have helicase activity.</text>
</comment>
<evidence type="ECO:0000256" key="5">
    <source>
        <dbReference type="ARBA" id="ARBA00022833"/>
    </source>
</evidence>
<sequence>MSDETLFAFEPDDGQDELFGPIDTERDFSGRADLADPPLARVHLETPVPHLDRTFDYLVPTELGESAQPGARIRAKFGHQFLNGFVLERMSTTRTDAKLQELDKVLSAHPVLPESTYRLCKQVAARFAGTVADVLRSAVPPRVASIDKEFAAAEQQGDENSTDESTEDSAQQIRKALNPHWESEGFPDEVSRLAAKMVAEEHIRARIVTPLRYGPQGWPQLVASMLATVYEAEQGAIVIVPDQQNLDRLEEELQGAGFTEEVYARLTAEDGPTPRYRNYLKVATGKVKIVIGTRSAVFAPVQDETLMIVVDDANHNHSEPRAPYWNTRDVALLRAQQQDTSLLFIGPSPSVHTQRLVEIGYLEDYQPLRERRGSLYPRVIVAADEYYQEREYGPGSHRIPSVAWQVITRALKRGPVLVQVARTGFIPAVRCVRCGTQARCPECTGPLGYQDKSDTESGTLVCRWCGRHEHQPQCQECSSTVFKAAHRGAERTAEELGRAFANVPVISSAGDHIRTTITQKSVLVVATPGGEPVAPEGYAAVILLDGNTMLAREGLDAPADVFHRWTDALALAQPHHQDGLCVITADPGQEVNTLARLDIPGYFSHLYHQRQQTQLPPVRRYATVDGAPVDVKSFVEHVQHQLLETSADPEHPPTVSVIGPSPLDPDGKQVRTLLFYSYRDGAAVSAALRGTKAAFSAKKRYQHDPVRVKVDPDGVL</sequence>
<dbReference type="PANTHER" id="PTHR30580">
    <property type="entry name" value="PRIMOSOMAL PROTEIN N"/>
    <property type="match status" value="1"/>
</dbReference>
<dbReference type="Proteomes" id="UP001589862">
    <property type="component" value="Unassembled WGS sequence"/>
</dbReference>
<keyword evidence="4 8" id="KW-0547">Nucleotide-binding</keyword>
<gene>
    <name evidence="8" type="primary">priA</name>
    <name evidence="11" type="ORF">ACFFFR_01520</name>
</gene>
<keyword evidence="12" id="KW-1185">Reference proteome</keyword>
<keyword evidence="6 8" id="KW-0067">ATP-binding</keyword>
<evidence type="ECO:0000256" key="7">
    <source>
        <dbReference type="ARBA" id="ARBA00023125"/>
    </source>
</evidence>
<evidence type="ECO:0000313" key="12">
    <source>
        <dbReference type="Proteomes" id="UP001589862"/>
    </source>
</evidence>
<dbReference type="HAMAP" id="MF_00983">
    <property type="entry name" value="PriA"/>
    <property type="match status" value="1"/>
</dbReference>
<feature type="binding site" evidence="8">
    <location>
        <position position="443"/>
    </location>
    <ligand>
        <name>Zn(2+)</name>
        <dbReference type="ChEBI" id="CHEBI:29105"/>
        <label>2</label>
    </ligand>
</feature>
<dbReference type="PANTHER" id="PTHR30580:SF0">
    <property type="entry name" value="PRIMOSOMAL PROTEIN N"/>
    <property type="match status" value="1"/>
</dbReference>
<evidence type="ECO:0000256" key="8">
    <source>
        <dbReference type="HAMAP-Rule" id="MF_00983"/>
    </source>
</evidence>
<comment type="caution">
    <text evidence="11">The sequence shown here is derived from an EMBL/GenBank/DDBJ whole genome shotgun (WGS) entry which is preliminary data.</text>
</comment>
<dbReference type="RefSeq" id="WP_377457611.1">
    <property type="nucleotide sequence ID" value="NZ_JBHLUB010000001.1"/>
</dbReference>
<feature type="binding site" evidence="8">
    <location>
        <position position="440"/>
    </location>
    <ligand>
        <name>Zn(2+)</name>
        <dbReference type="ChEBI" id="CHEBI:29105"/>
        <label>2</label>
    </ligand>
</feature>
<keyword evidence="1 8" id="KW-0639">Primosome</keyword>